<dbReference type="Pfam" id="PF26069">
    <property type="entry name" value="DUF8026"/>
    <property type="match status" value="1"/>
</dbReference>
<dbReference type="EMBL" id="JBHSXQ010000002">
    <property type="protein sequence ID" value="MFC6904902.1"/>
    <property type="molecule type" value="Genomic_DNA"/>
</dbReference>
<keyword evidence="1" id="KW-1133">Transmembrane helix</keyword>
<dbReference type="AlphaFoldDB" id="A0ABD5V0E7"/>
<keyword evidence="3" id="KW-1185">Reference proteome</keyword>
<name>A0ABD5V0E7_9EURY</name>
<dbReference type="InterPro" id="IPR058339">
    <property type="entry name" value="DUF8026"/>
</dbReference>
<dbReference type="Proteomes" id="UP001596312">
    <property type="component" value="Unassembled WGS sequence"/>
</dbReference>
<comment type="caution">
    <text evidence="2">The sequence shown here is derived from an EMBL/GenBank/DDBJ whole genome shotgun (WGS) entry which is preliminary data.</text>
</comment>
<gene>
    <name evidence="2" type="ORF">ACFQGH_06770</name>
</gene>
<dbReference type="RefSeq" id="WP_390220735.1">
    <property type="nucleotide sequence ID" value="NZ_JBBMXV010000002.1"/>
</dbReference>
<organism evidence="2 3">
    <name type="scientific">Halalkalicoccus tibetensis</name>
    <dbReference type="NCBI Taxonomy" id="175632"/>
    <lineage>
        <taxon>Archaea</taxon>
        <taxon>Methanobacteriati</taxon>
        <taxon>Methanobacteriota</taxon>
        <taxon>Stenosarchaea group</taxon>
        <taxon>Halobacteria</taxon>
        <taxon>Halobacteriales</taxon>
        <taxon>Halococcaceae</taxon>
        <taxon>Halalkalicoccus</taxon>
    </lineage>
</organism>
<sequence length="111" mass="13027">MVDPVPLQLTGEVWATIAVVVVAFWGVAIWALIRTLRQEDRKVELLEGQDRIDSYSPRALADLREFVENNPEDPYVADARRRYNECVETLKGTDRQFYDWSEEEIDRLERL</sequence>
<feature type="transmembrane region" description="Helical" evidence="1">
    <location>
        <begin position="13"/>
        <end position="33"/>
    </location>
</feature>
<evidence type="ECO:0000313" key="3">
    <source>
        <dbReference type="Proteomes" id="UP001596312"/>
    </source>
</evidence>
<proteinExistence type="predicted"/>
<reference evidence="2 3" key="1">
    <citation type="journal article" date="2019" name="Int. J. Syst. Evol. Microbiol.">
        <title>The Global Catalogue of Microorganisms (GCM) 10K type strain sequencing project: providing services to taxonomists for standard genome sequencing and annotation.</title>
        <authorList>
            <consortium name="The Broad Institute Genomics Platform"/>
            <consortium name="The Broad Institute Genome Sequencing Center for Infectious Disease"/>
            <person name="Wu L."/>
            <person name="Ma J."/>
        </authorList>
    </citation>
    <scope>NUCLEOTIDE SEQUENCE [LARGE SCALE GENOMIC DNA]</scope>
    <source>
        <strain evidence="2 3">CGMCC 1.3240</strain>
    </source>
</reference>
<evidence type="ECO:0000313" key="2">
    <source>
        <dbReference type="EMBL" id="MFC6904902.1"/>
    </source>
</evidence>
<accession>A0ABD5V0E7</accession>
<evidence type="ECO:0000256" key="1">
    <source>
        <dbReference type="SAM" id="Phobius"/>
    </source>
</evidence>
<protein>
    <submittedName>
        <fullName evidence="2">Uncharacterized protein</fullName>
    </submittedName>
</protein>
<keyword evidence="1" id="KW-0472">Membrane</keyword>
<keyword evidence="1" id="KW-0812">Transmembrane</keyword>